<dbReference type="GO" id="GO:0006338">
    <property type="term" value="P:chromatin remodeling"/>
    <property type="evidence" value="ECO:0007669"/>
    <property type="project" value="InterPro"/>
</dbReference>
<dbReference type="InterPro" id="IPR039723">
    <property type="entry name" value="Vps71/ZNHIT1"/>
</dbReference>
<dbReference type="Pfam" id="PF04438">
    <property type="entry name" value="zf-HIT"/>
    <property type="match status" value="1"/>
</dbReference>
<dbReference type="CDD" id="cd21437">
    <property type="entry name" value="zf-HIT_ZNHIT1_like"/>
    <property type="match status" value="1"/>
</dbReference>
<name>A0AAJ5YYG6_9BASI</name>
<evidence type="ECO:0000259" key="5">
    <source>
        <dbReference type="Pfam" id="PF04438"/>
    </source>
</evidence>
<gene>
    <name evidence="6" type="ORF">MARU1_000210</name>
</gene>
<proteinExistence type="predicted"/>
<feature type="compositionally biased region" description="Basic and acidic residues" evidence="4">
    <location>
        <begin position="20"/>
        <end position="29"/>
    </location>
</feature>
<evidence type="ECO:0000256" key="4">
    <source>
        <dbReference type="SAM" id="MobiDB-lite"/>
    </source>
</evidence>
<dbReference type="PANTHER" id="PTHR13093">
    <property type="entry name" value="ZINC FINGER HIT DOMAIN CONTAINING PROTEIN 1"/>
    <property type="match status" value="1"/>
</dbReference>
<reference evidence="6 7" key="1">
    <citation type="submission" date="2023-03" db="EMBL/GenBank/DDBJ databases">
        <title>Mating type loci evolution in Malassezia.</title>
        <authorList>
            <person name="Coelho M.A."/>
        </authorList>
    </citation>
    <scope>NUCLEOTIDE SEQUENCE [LARGE SCALE GENOMIC DNA]</scope>
    <source>
        <strain evidence="6 7">CBS 13387</strain>
    </source>
</reference>
<organism evidence="6 7">
    <name type="scientific">Malassezia arunalokei</name>
    <dbReference type="NCBI Taxonomy" id="1514897"/>
    <lineage>
        <taxon>Eukaryota</taxon>
        <taxon>Fungi</taxon>
        <taxon>Dikarya</taxon>
        <taxon>Basidiomycota</taxon>
        <taxon>Ustilaginomycotina</taxon>
        <taxon>Malasseziomycetes</taxon>
        <taxon>Malasseziales</taxon>
        <taxon>Malasseziaceae</taxon>
        <taxon>Malassezia</taxon>
    </lineage>
</organism>
<dbReference type="EMBL" id="CP119916">
    <property type="protein sequence ID" value="WFD14210.1"/>
    <property type="molecule type" value="Genomic_DNA"/>
</dbReference>
<evidence type="ECO:0000313" key="7">
    <source>
        <dbReference type="Proteomes" id="UP001217582"/>
    </source>
</evidence>
<keyword evidence="7" id="KW-1185">Reference proteome</keyword>
<evidence type="ECO:0000256" key="2">
    <source>
        <dbReference type="ARBA" id="ARBA00022771"/>
    </source>
</evidence>
<keyword evidence="1" id="KW-0479">Metal-binding</keyword>
<feature type="region of interest" description="Disordered" evidence="4">
    <location>
        <begin position="1"/>
        <end position="29"/>
    </location>
</feature>
<sequence length="182" mass="20116">MAVMQGHASQPRLRARKPGSRTEVDHAAQHDRRAWIAQQRKNRRLLAWGAALFPTDRSDALATRVTAGPTKESDIERVMLQSVSDAQAPHVAAERDLSRTSPGVRRLLSQRRGANALLDEAASLGQLATMPSFALGPSRYPCRPLCDVCGYWGQVTCMVCGEALCSRQCRQTHQETRCEKHA</sequence>
<protein>
    <recommendedName>
        <fullName evidence="5">HIT-type domain-containing protein</fullName>
    </recommendedName>
</protein>
<keyword evidence="2" id="KW-0863">Zinc-finger</keyword>
<dbReference type="GO" id="GO:0008270">
    <property type="term" value="F:zinc ion binding"/>
    <property type="evidence" value="ECO:0007669"/>
    <property type="project" value="UniProtKB-KW"/>
</dbReference>
<dbReference type="GO" id="GO:0005634">
    <property type="term" value="C:nucleus"/>
    <property type="evidence" value="ECO:0007669"/>
    <property type="project" value="UniProtKB-ARBA"/>
</dbReference>
<keyword evidence="3" id="KW-0862">Zinc</keyword>
<evidence type="ECO:0000256" key="3">
    <source>
        <dbReference type="ARBA" id="ARBA00022833"/>
    </source>
</evidence>
<feature type="domain" description="HIT-type" evidence="5">
    <location>
        <begin position="143"/>
        <end position="169"/>
    </location>
</feature>
<accession>A0AAJ5YYG6</accession>
<dbReference type="AlphaFoldDB" id="A0AAJ5YYG6"/>
<evidence type="ECO:0000256" key="1">
    <source>
        <dbReference type="ARBA" id="ARBA00022723"/>
    </source>
</evidence>
<dbReference type="Proteomes" id="UP001217582">
    <property type="component" value="Chromosome 1"/>
</dbReference>
<evidence type="ECO:0000313" key="6">
    <source>
        <dbReference type="EMBL" id="WFD14210.1"/>
    </source>
</evidence>
<dbReference type="InterPro" id="IPR007529">
    <property type="entry name" value="Znf_HIT"/>
</dbReference>